<dbReference type="PROSITE" id="PS51866">
    <property type="entry name" value="MOP"/>
    <property type="match status" value="1"/>
</dbReference>
<dbReference type="InterPro" id="IPR010093">
    <property type="entry name" value="SinI_DNA-bd"/>
</dbReference>
<evidence type="ECO:0000256" key="2">
    <source>
        <dbReference type="PROSITE-ProRule" id="PRU01213"/>
    </source>
</evidence>
<dbReference type="NCBIfam" id="TIGR01764">
    <property type="entry name" value="excise"/>
    <property type="match status" value="1"/>
</dbReference>
<protein>
    <submittedName>
        <fullName evidence="4">MerR family transcriptional regulator</fullName>
    </submittedName>
</protein>
<dbReference type="Gene3D" id="2.40.50.100">
    <property type="match status" value="1"/>
</dbReference>
<accession>A0A510UR67</accession>
<proteinExistence type="predicted"/>
<organism evidence="4 5">
    <name type="scientific">Cellulomonas persica</name>
    <dbReference type="NCBI Taxonomy" id="76861"/>
    <lineage>
        <taxon>Bacteria</taxon>
        <taxon>Bacillati</taxon>
        <taxon>Actinomycetota</taxon>
        <taxon>Actinomycetes</taxon>
        <taxon>Micrococcales</taxon>
        <taxon>Cellulomonadaceae</taxon>
        <taxon>Cellulomonas</taxon>
    </lineage>
</organism>
<keyword evidence="5" id="KW-1185">Reference proteome</keyword>
<feature type="domain" description="Mop" evidence="3">
    <location>
        <begin position="82"/>
        <end position="147"/>
    </location>
</feature>
<dbReference type="EMBL" id="BJUA01000003">
    <property type="protein sequence ID" value="GEK17089.1"/>
    <property type="molecule type" value="Genomic_DNA"/>
</dbReference>
<dbReference type="Gene3D" id="1.10.1660.10">
    <property type="match status" value="1"/>
</dbReference>
<sequence length="152" mass="15748">MRAETIARAADAALEWGPVTHYRISEAAELLGVSDDTVRRWVDAGALPATTDAAGRAAIVGADLAAFAVERAAAPDDPAAHRSSARNRFSGLVTAITADTVMAQVELQCGPFRVVSLMSSEAVRELGLEVGSRASAVVKATTVVVETTSGVR</sequence>
<dbReference type="Pfam" id="PF03459">
    <property type="entry name" value="TOBE"/>
    <property type="match status" value="1"/>
</dbReference>
<reference evidence="4 5" key="1">
    <citation type="submission" date="2019-07" db="EMBL/GenBank/DDBJ databases">
        <title>Whole genome shotgun sequence of Cellulomonas persica NBRC 101101.</title>
        <authorList>
            <person name="Hosoyama A."/>
            <person name="Uohara A."/>
            <person name="Ohji S."/>
            <person name="Ichikawa N."/>
        </authorList>
    </citation>
    <scope>NUCLEOTIDE SEQUENCE [LARGE SCALE GENOMIC DNA]</scope>
    <source>
        <strain evidence="4 5">NBRC 101101</strain>
    </source>
</reference>
<dbReference type="Pfam" id="PF12728">
    <property type="entry name" value="HTH_17"/>
    <property type="match status" value="1"/>
</dbReference>
<dbReference type="InterPro" id="IPR004606">
    <property type="entry name" value="Mop_domain"/>
</dbReference>
<dbReference type="SUPFAM" id="SSF50331">
    <property type="entry name" value="MOP-like"/>
    <property type="match status" value="1"/>
</dbReference>
<evidence type="ECO:0000313" key="4">
    <source>
        <dbReference type="EMBL" id="GEK17089.1"/>
    </source>
</evidence>
<dbReference type="GO" id="GO:0003677">
    <property type="term" value="F:DNA binding"/>
    <property type="evidence" value="ECO:0007669"/>
    <property type="project" value="InterPro"/>
</dbReference>
<dbReference type="Proteomes" id="UP000321386">
    <property type="component" value="Unassembled WGS sequence"/>
</dbReference>
<dbReference type="InterPro" id="IPR008995">
    <property type="entry name" value="Mo/tungstate-bd_C_term_dom"/>
</dbReference>
<name>A0A510UR67_9CELL</name>
<gene>
    <name evidence="4" type="ORF">CPE01_08220</name>
</gene>
<evidence type="ECO:0000259" key="3">
    <source>
        <dbReference type="PROSITE" id="PS51866"/>
    </source>
</evidence>
<dbReference type="InterPro" id="IPR005116">
    <property type="entry name" value="Transp-assoc_OB_typ1"/>
</dbReference>
<evidence type="ECO:0000256" key="1">
    <source>
        <dbReference type="ARBA" id="ARBA00022505"/>
    </source>
</evidence>
<keyword evidence="1 2" id="KW-0500">Molybdenum</keyword>
<evidence type="ECO:0000313" key="5">
    <source>
        <dbReference type="Proteomes" id="UP000321386"/>
    </source>
</evidence>
<dbReference type="AlphaFoldDB" id="A0A510UR67"/>
<comment type="caution">
    <text evidence="4">The sequence shown here is derived from an EMBL/GenBank/DDBJ whole genome shotgun (WGS) entry which is preliminary data.</text>
</comment>
<dbReference type="GO" id="GO:0015689">
    <property type="term" value="P:molybdate ion transport"/>
    <property type="evidence" value="ECO:0007669"/>
    <property type="project" value="InterPro"/>
</dbReference>
<dbReference type="InterPro" id="IPR041657">
    <property type="entry name" value="HTH_17"/>
</dbReference>